<sequence length="131" mass="14086">MDEFLVSSVHPASAKRQLANYLQLVTPITTRANHVDASRGVLGLTFVALSRVKDLGGLMILDSLDYSRVKNLGGAALIVTHAHMRSEQNGPCTVYISLREAETAEEQSDDARGEAPPATEEGLKPGVRMLA</sequence>
<feature type="region of interest" description="Disordered" evidence="1">
    <location>
        <begin position="102"/>
        <end position="131"/>
    </location>
</feature>
<dbReference type="AlphaFoldDB" id="A0A4S8LIP1"/>
<dbReference type="EMBL" id="ML179389">
    <property type="protein sequence ID" value="THU88914.1"/>
    <property type="molecule type" value="Genomic_DNA"/>
</dbReference>
<keyword evidence="3" id="KW-1185">Reference proteome</keyword>
<protein>
    <submittedName>
        <fullName evidence="2">Uncharacterized protein</fullName>
    </submittedName>
</protein>
<gene>
    <name evidence="2" type="ORF">K435DRAFT_865801</name>
</gene>
<reference evidence="2 3" key="1">
    <citation type="journal article" date="2019" name="Nat. Ecol. Evol.">
        <title>Megaphylogeny resolves global patterns of mushroom evolution.</title>
        <authorList>
            <person name="Varga T."/>
            <person name="Krizsan K."/>
            <person name="Foldi C."/>
            <person name="Dima B."/>
            <person name="Sanchez-Garcia M."/>
            <person name="Sanchez-Ramirez S."/>
            <person name="Szollosi G.J."/>
            <person name="Szarkandi J.G."/>
            <person name="Papp V."/>
            <person name="Albert L."/>
            <person name="Andreopoulos W."/>
            <person name="Angelini C."/>
            <person name="Antonin V."/>
            <person name="Barry K.W."/>
            <person name="Bougher N.L."/>
            <person name="Buchanan P."/>
            <person name="Buyck B."/>
            <person name="Bense V."/>
            <person name="Catcheside P."/>
            <person name="Chovatia M."/>
            <person name="Cooper J."/>
            <person name="Damon W."/>
            <person name="Desjardin D."/>
            <person name="Finy P."/>
            <person name="Geml J."/>
            <person name="Haridas S."/>
            <person name="Hughes K."/>
            <person name="Justo A."/>
            <person name="Karasinski D."/>
            <person name="Kautmanova I."/>
            <person name="Kiss B."/>
            <person name="Kocsube S."/>
            <person name="Kotiranta H."/>
            <person name="LaButti K.M."/>
            <person name="Lechner B.E."/>
            <person name="Liimatainen K."/>
            <person name="Lipzen A."/>
            <person name="Lukacs Z."/>
            <person name="Mihaltcheva S."/>
            <person name="Morgado L.N."/>
            <person name="Niskanen T."/>
            <person name="Noordeloos M.E."/>
            <person name="Ohm R.A."/>
            <person name="Ortiz-Santana B."/>
            <person name="Ovrebo C."/>
            <person name="Racz N."/>
            <person name="Riley R."/>
            <person name="Savchenko A."/>
            <person name="Shiryaev A."/>
            <person name="Soop K."/>
            <person name="Spirin V."/>
            <person name="Szebenyi C."/>
            <person name="Tomsovsky M."/>
            <person name="Tulloss R.E."/>
            <person name="Uehling J."/>
            <person name="Grigoriev I.V."/>
            <person name="Vagvolgyi C."/>
            <person name="Papp T."/>
            <person name="Martin F.M."/>
            <person name="Miettinen O."/>
            <person name="Hibbett D.S."/>
            <person name="Nagy L.G."/>
        </authorList>
    </citation>
    <scope>NUCLEOTIDE SEQUENCE [LARGE SCALE GENOMIC DNA]</scope>
    <source>
        <strain evidence="2 3">CBS 962.96</strain>
    </source>
</reference>
<organism evidence="2 3">
    <name type="scientific">Dendrothele bispora (strain CBS 962.96)</name>
    <dbReference type="NCBI Taxonomy" id="1314807"/>
    <lineage>
        <taxon>Eukaryota</taxon>
        <taxon>Fungi</taxon>
        <taxon>Dikarya</taxon>
        <taxon>Basidiomycota</taxon>
        <taxon>Agaricomycotina</taxon>
        <taxon>Agaricomycetes</taxon>
        <taxon>Agaricomycetidae</taxon>
        <taxon>Agaricales</taxon>
        <taxon>Agaricales incertae sedis</taxon>
        <taxon>Dendrothele</taxon>
    </lineage>
</organism>
<evidence type="ECO:0000313" key="2">
    <source>
        <dbReference type="EMBL" id="THU88914.1"/>
    </source>
</evidence>
<proteinExistence type="predicted"/>
<name>A0A4S8LIP1_DENBC</name>
<dbReference type="OrthoDB" id="432234at2759"/>
<accession>A0A4S8LIP1</accession>
<dbReference type="Proteomes" id="UP000297245">
    <property type="component" value="Unassembled WGS sequence"/>
</dbReference>
<evidence type="ECO:0000313" key="3">
    <source>
        <dbReference type="Proteomes" id="UP000297245"/>
    </source>
</evidence>
<evidence type="ECO:0000256" key="1">
    <source>
        <dbReference type="SAM" id="MobiDB-lite"/>
    </source>
</evidence>